<organism evidence="2 3">
    <name type="scientific">Dorcoceras hygrometricum</name>
    <dbReference type="NCBI Taxonomy" id="472368"/>
    <lineage>
        <taxon>Eukaryota</taxon>
        <taxon>Viridiplantae</taxon>
        <taxon>Streptophyta</taxon>
        <taxon>Embryophyta</taxon>
        <taxon>Tracheophyta</taxon>
        <taxon>Spermatophyta</taxon>
        <taxon>Magnoliopsida</taxon>
        <taxon>eudicotyledons</taxon>
        <taxon>Gunneridae</taxon>
        <taxon>Pentapetalae</taxon>
        <taxon>asterids</taxon>
        <taxon>lamiids</taxon>
        <taxon>Lamiales</taxon>
        <taxon>Gesneriaceae</taxon>
        <taxon>Didymocarpoideae</taxon>
        <taxon>Trichosporeae</taxon>
        <taxon>Loxocarpinae</taxon>
        <taxon>Dorcoceras</taxon>
    </lineage>
</organism>
<evidence type="ECO:0000256" key="1">
    <source>
        <dbReference type="SAM" id="MobiDB-lite"/>
    </source>
</evidence>
<sequence length="154" mass="16527">MIGLIEKLVGLDITLPHELSVDLLLLSLPAAFDPFVVNFNMNKLEATLEEVVNILVVFEGNIKKDKPVLLMGSSSSCWGTVTDPDPVSRRGNGRIKLGRETSTTGRDTPSSACTRRPDEIGTDGNSSKSWPEQIPARGDGDGSGDLGEEGGVWF</sequence>
<name>A0A2Z7BJ27_9LAMI</name>
<evidence type="ECO:0000313" key="2">
    <source>
        <dbReference type="EMBL" id="KZV31946.1"/>
    </source>
</evidence>
<feature type="region of interest" description="Disordered" evidence="1">
    <location>
        <begin position="80"/>
        <end position="154"/>
    </location>
</feature>
<proteinExistence type="predicted"/>
<keyword evidence="3" id="KW-1185">Reference proteome</keyword>
<feature type="compositionally biased region" description="Gly residues" evidence="1">
    <location>
        <begin position="141"/>
        <end position="154"/>
    </location>
</feature>
<protein>
    <submittedName>
        <fullName evidence="2">Retrotransposon protein</fullName>
    </submittedName>
</protein>
<dbReference type="AlphaFoldDB" id="A0A2Z7BJ27"/>
<feature type="compositionally biased region" description="Polar residues" evidence="1">
    <location>
        <begin position="100"/>
        <end position="113"/>
    </location>
</feature>
<gene>
    <name evidence="2" type="ORF">F511_41632</name>
</gene>
<dbReference type="EMBL" id="KV007006">
    <property type="protein sequence ID" value="KZV31946.1"/>
    <property type="molecule type" value="Genomic_DNA"/>
</dbReference>
<dbReference type="Proteomes" id="UP000250235">
    <property type="component" value="Unassembled WGS sequence"/>
</dbReference>
<dbReference type="OrthoDB" id="1708624at2759"/>
<evidence type="ECO:0000313" key="3">
    <source>
        <dbReference type="Proteomes" id="UP000250235"/>
    </source>
</evidence>
<reference evidence="2 3" key="1">
    <citation type="journal article" date="2015" name="Proc. Natl. Acad. Sci. U.S.A.">
        <title>The resurrection genome of Boea hygrometrica: A blueprint for survival of dehydration.</title>
        <authorList>
            <person name="Xiao L."/>
            <person name="Yang G."/>
            <person name="Zhang L."/>
            <person name="Yang X."/>
            <person name="Zhao S."/>
            <person name="Ji Z."/>
            <person name="Zhou Q."/>
            <person name="Hu M."/>
            <person name="Wang Y."/>
            <person name="Chen M."/>
            <person name="Xu Y."/>
            <person name="Jin H."/>
            <person name="Xiao X."/>
            <person name="Hu G."/>
            <person name="Bao F."/>
            <person name="Hu Y."/>
            <person name="Wan P."/>
            <person name="Li L."/>
            <person name="Deng X."/>
            <person name="Kuang T."/>
            <person name="Xiang C."/>
            <person name="Zhu J.K."/>
            <person name="Oliver M.J."/>
            <person name="He Y."/>
        </authorList>
    </citation>
    <scope>NUCLEOTIDE SEQUENCE [LARGE SCALE GENOMIC DNA]</scope>
    <source>
        <strain evidence="3">cv. XS01</strain>
    </source>
</reference>
<accession>A0A2Z7BJ27</accession>